<evidence type="ECO:0000313" key="1">
    <source>
        <dbReference type="EMBL" id="KAI3364335.1"/>
    </source>
</evidence>
<reference evidence="1" key="1">
    <citation type="submission" date="2022-04" db="EMBL/GenBank/DDBJ databases">
        <title>Jade perch genome.</title>
        <authorList>
            <person name="Chao B."/>
        </authorList>
    </citation>
    <scope>NUCLEOTIDE SEQUENCE</scope>
    <source>
        <strain evidence="1">CB-2022</strain>
    </source>
</reference>
<gene>
    <name evidence="1" type="ORF">L3Q82_011130</name>
</gene>
<dbReference type="EMBL" id="CM041543">
    <property type="protein sequence ID" value="KAI3364335.1"/>
    <property type="molecule type" value="Genomic_DNA"/>
</dbReference>
<keyword evidence="2" id="KW-1185">Reference proteome</keyword>
<accession>A0ACB8W9J0</accession>
<organism evidence="1 2">
    <name type="scientific">Scortum barcoo</name>
    <name type="common">barcoo grunter</name>
    <dbReference type="NCBI Taxonomy" id="214431"/>
    <lineage>
        <taxon>Eukaryota</taxon>
        <taxon>Metazoa</taxon>
        <taxon>Chordata</taxon>
        <taxon>Craniata</taxon>
        <taxon>Vertebrata</taxon>
        <taxon>Euteleostomi</taxon>
        <taxon>Actinopterygii</taxon>
        <taxon>Neopterygii</taxon>
        <taxon>Teleostei</taxon>
        <taxon>Neoteleostei</taxon>
        <taxon>Acanthomorphata</taxon>
        <taxon>Eupercaria</taxon>
        <taxon>Centrarchiformes</taxon>
        <taxon>Terapontoidei</taxon>
        <taxon>Terapontidae</taxon>
        <taxon>Scortum</taxon>
    </lineage>
</organism>
<protein>
    <submittedName>
        <fullName evidence="1">Uncharacterized protein</fullName>
    </submittedName>
</protein>
<sequence>MAEKQGLADTKLNEDPAKADLENHARLEAGDGAQRADEKSPQGGHEALLPTRLYRRRWMIVLLFSSYSLCNSYQWIQYGIINNIFMKFYKVDAFTIDWMSMIYMLTYIPFIFPVTWLLDKKGLRVIALVATALNCAGTWIKVASVRPNLFAVTFLGQFSCSLAQVFILGMPSRIASVWFGSEEVSTACSIGVFGNQVGCGTQRVLKGETRSGKARHLLDHRFKGPAFRTVEMPRNNALKDNHENSQPGAEEWPRSKAAKNLAPGLASLQWSPGPLGRAISVGSRLDVEALQGDQAELVPKAETRLYHRRWFMLFLFSAVSASNAFMWLQYGIISNIFMRFYNIDSLAIDWLSMIYLLTYIPLILPVLWLLDNRGIRDVVLVGSAFNCIGAWIKIGSASPSLFPVTFFGQFVCSVATVFVLGIPSYLASVWFGEKEVSTACSIGVLGNQLGIAIGFLVPPILVPNVDDMDELAHHIRIMFYITAGVATLLFILVVFVFQERPKLPPTQAQATARSIPPEQYSYTASILRLLRNKPFILLIITYGLNVGCFYAVGTLLNRMIIEHYPGEEVNAGRIGLTIVIAGMVGSLICGIWLDKTKTYKQTTLAVYFMSLVGMIVYAATLSLGHLWVVFITAGALGFFMTGYLPLGFEFAVELTYPESEGTSSGLLNCSAQVFGIIFTICQGKIIDSFSTLAGNIFLCVFLLIGTIMTGKTSLTEKFMA</sequence>
<proteinExistence type="predicted"/>
<dbReference type="Proteomes" id="UP000831701">
    <property type="component" value="Chromosome 13"/>
</dbReference>
<comment type="caution">
    <text evidence="1">The sequence shown here is derived from an EMBL/GenBank/DDBJ whole genome shotgun (WGS) entry which is preliminary data.</text>
</comment>
<evidence type="ECO:0000313" key="2">
    <source>
        <dbReference type="Proteomes" id="UP000831701"/>
    </source>
</evidence>
<name>A0ACB8W9J0_9TELE</name>